<organism evidence="3 4">
    <name type="scientific">Actinomyces howellii</name>
    <dbReference type="NCBI Taxonomy" id="52771"/>
    <lineage>
        <taxon>Bacteria</taxon>
        <taxon>Bacillati</taxon>
        <taxon>Actinomycetota</taxon>
        <taxon>Actinomycetes</taxon>
        <taxon>Actinomycetales</taxon>
        <taxon>Actinomycetaceae</taxon>
        <taxon>Actinomyces</taxon>
    </lineage>
</organism>
<sequence>MMTSRRALLTGAAATAVAAALAACSNEVPTNSAATTSPSAQPVLDSERLTTILARIQKGMDAADAEKSPDALSGYLTGPAARVRGEQYTIATATGDDTRVHTFTTTPKAGTVGLTTQFPRTALAVTEVAEGDSVEYLLALTQDSARDDFQLWGWARLFAGVVVPATAAPSVGAEQIEADATGLVATPQEVLDRYVDALNNPEGDNGKAFADDLLRQTVATARATDFSGMGEATVTATAGTDGFKGLRTAEGGALVMTALRYDRVYKNTVAGSTISVDDAAGALMGDNKTVVGTVTASYDVMIAFSIPPEGSDTNAVALGMDSVIAGVTRDDSQAPTG</sequence>
<dbReference type="InterPro" id="IPR058407">
    <property type="entry name" value="DUF8094"/>
</dbReference>
<dbReference type="KEGG" id="ahw:NCTC11636_02534"/>
<evidence type="ECO:0000313" key="3">
    <source>
        <dbReference type="EMBL" id="VEG30059.1"/>
    </source>
</evidence>
<feature type="domain" description="DUF8094" evidence="2">
    <location>
        <begin position="41"/>
        <end position="314"/>
    </location>
</feature>
<dbReference type="InterPro" id="IPR006311">
    <property type="entry name" value="TAT_signal"/>
</dbReference>
<evidence type="ECO:0000259" key="2">
    <source>
        <dbReference type="Pfam" id="PF26366"/>
    </source>
</evidence>
<dbReference type="EMBL" id="LR134350">
    <property type="protein sequence ID" value="VEG30059.1"/>
    <property type="molecule type" value="Genomic_DNA"/>
</dbReference>
<feature type="signal peptide" evidence="1">
    <location>
        <begin position="1"/>
        <end position="22"/>
    </location>
</feature>
<gene>
    <name evidence="3" type="ORF">NCTC11636_02534</name>
</gene>
<dbReference type="RefSeq" id="WP_126383626.1">
    <property type="nucleotide sequence ID" value="NZ_LR134350.1"/>
</dbReference>
<dbReference type="Pfam" id="PF26366">
    <property type="entry name" value="DUF8094"/>
    <property type="match status" value="1"/>
</dbReference>
<dbReference type="PROSITE" id="PS51318">
    <property type="entry name" value="TAT"/>
    <property type="match status" value="1"/>
</dbReference>
<protein>
    <recommendedName>
        <fullName evidence="2">DUF8094 domain-containing protein</fullName>
    </recommendedName>
</protein>
<dbReference type="Proteomes" id="UP000266895">
    <property type="component" value="Chromosome"/>
</dbReference>
<dbReference type="OrthoDB" id="3266092at2"/>
<keyword evidence="4" id="KW-1185">Reference proteome</keyword>
<dbReference type="PROSITE" id="PS51257">
    <property type="entry name" value="PROKAR_LIPOPROTEIN"/>
    <property type="match status" value="1"/>
</dbReference>
<evidence type="ECO:0000256" key="1">
    <source>
        <dbReference type="SAM" id="SignalP"/>
    </source>
</evidence>
<keyword evidence="1" id="KW-0732">Signal</keyword>
<proteinExistence type="predicted"/>
<reference evidence="3 4" key="1">
    <citation type="submission" date="2018-12" db="EMBL/GenBank/DDBJ databases">
        <authorList>
            <consortium name="Pathogen Informatics"/>
        </authorList>
    </citation>
    <scope>NUCLEOTIDE SEQUENCE [LARGE SCALE GENOMIC DNA]</scope>
    <source>
        <strain evidence="3 4">NCTC11636</strain>
    </source>
</reference>
<accession>A0A448HKG6</accession>
<feature type="chain" id="PRO_5039347865" description="DUF8094 domain-containing protein" evidence="1">
    <location>
        <begin position="23"/>
        <end position="337"/>
    </location>
</feature>
<dbReference type="AlphaFoldDB" id="A0A448HKG6"/>
<name>A0A448HKG6_9ACTO</name>
<evidence type="ECO:0000313" key="4">
    <source>
        <dbReference type="Proteomes" id="UP000266895"/>
    </source>
</evidence>